<accession>A0A183FN45</accession>
<accession>A0A3P7Z140</accession>
<evidence type="ECO:0000313" key="3">
    <source>
        <dbReference type="Proteomes" id="UP000050761"/>
    </source>
</evidence>
<sequence length="87" mass="8852">MPSGPGAVPGFTLLMVQQAVANYLESQLKTCRLATVDQETPVIKPEDADYFAINPTNNQNNKPQQGGTEAACEMATGGGTGGGGGAP</sequence>
<name>A0A183FN45_HELPZ</name>
<dbReference type="EMBL" id="UZAH01026278">
    <property type="protein sequence ID" value="VDO78194.1"/>
    <property type="molecule type" value="Genomic_DNA"/>
</dbReference>
<organism evidence="3 4">
    <name type="scientific">Heligmosomoides polygyrus</name>
    <name type="common">Parasitic roundworm</name>
    <dbReference type="NCBI Taxonomy" id="6339"/>
    <lineage>
        <taxon>Eukaryota</taxon>
        <taxon>Metazoa</taxon>
        <taxon>Ecdysozoa</taxon>
        <taxon>Nematoda</taxon>
        <taxon>Chromadorea</taxon>
        <taxon>Rhabditida</taxon>
        <taxon>Rhabditina</taxon>
        <taxon>Rhabditomorpha</taxon>
        <taxon>Strongyloidea</taxon>
        <taxon>Heligmosomidae</taxon>
        <taxon>Heligmosomoides</taxon>
    </lineage>
</organism>
<protein>
    <submittedName>
        <fullName evidence="4">CBFD_NFYB_HMF domain-containing protein</fullName>
    </submittedName>
</protein>
<evidence type="ECO:0000313" key="4">
    <source>
        <dbReference type="WBParaSite" id="HPBE_0000887901-mRNA-1"/>
    </source>
</evidence>
<dbReference type="OrthoDB" id="5873369at2759"/>
<proteinExistence type="predicted"/>
<reference evidence="2 3" key="1">
    <citation type="submission" date="2018-11" db="EMBL/GenBank/DDBJ databases">
        <authorList>
            <consortium name="Pathogen Informatics"/>
        </authorList>
    </citation>
    <scope>NUCLEOTIDE SEQUENCE [LARGE SCALE GENOMIC DNA]</scope>
</reference>
<dbReference type="AlphaFoldDB" id="A0A183FN45"/>
<dbReference type="Proteomes" id="UP000050761">
    <property type="component" value="Unassembled WGS sequence"/>
</dbReference>
<feature type="compositionally biased region" description="Low complexity" evidence="1">
    <location>
        <begin position="54"/>
        <end position="75"/>
    </location>
</feature>
<feature type="compositionally biased region" description="Gly residues" evidence="1">
    <location>
        <begin position="76"/>
        <end position="87"/>
    </location>
</feature>
<feature type="region of interest" description="Disordered" evidence="1">
    <location>
        <begin position="53"/>
        <end position="87"/>
    </location>
</feature>
<evidence type="ECO:0000256" key="1">
    <source>
        <dbReference type="SAM" id="MobiDB-lite"/>
    </source>
</evidence>
<evidence type="ECO:0000313" key="2">
    <source>
        <dbReference type="EMBL" id="VDO78194.1"/>
    </source>
</evidence>
<dbReference type="WBParaSite" id="HPBE_0000887901-mRNA-1">
    <property type="protein sequence ID" value="HPBE_0000887901-mRNA-1"/>
    <property type="gene ID" value="HPBE_0000887901"/>
</dbReference>
<keyword evidence="3" id="KW-1185">Reference proteome</keyword>
<reference evidence="4" key="2">
    <citation type="submission" date="2019-09" db="UniProtKB">
        <authorList>
            <consortium name="WormBaseParasite"/>
        </authorList>
    </citation>
    <scope>IDENTIFICATION</scope>
</reference>
<gene>
    <name evidence="2" type="ORF">HPBE_LOCUS8880</name>
</gene>